<dbReference type="SMART" id="SM00205">
    <property type="entry name" value="THN"/>
    <property type="match status" value="1"/>
</dbReference>
<dbReference type="Gene3D" id="2.60.110.10">
    <property type="entry name" value="Thaumatin"/>
    <property type="match status" value="1"/>
</dbReference>
<dbReference type="InterPro" id="IPR001938">
    <property type="entry name" value="Thaumatin"/>
</dbReference>
<keyword evidence="3" id="KW-1185">Reference proteome</keyword>
<gene>
    <name evidence="2" type="ORF">PVK06_037508</name>
</gene>
<dbReference type="InterPro" id="IPR037176">
    <property type="entry name" value="Osmotin/thaumatin-like_sf"/>
</dbReference>
<dbReference type="PROSITE" id="PS51367">
    <property type="entry name" value="THAUMATIN_2"/>
    <property type="match status" value="1"/>
</dbReference>
<dbReference type="PANTHER" id="PTHR31013">
    <property type="entry name" value="THAUMATIN FAMILY PROTEIN-RELATED"/>
    <property type="match status" value="1"/>
</dbReference>
<accession>A0ABR0MXI7</accession>
<sequence>MCILEVHQLLLLFFRFLSVYYGDVSNGRRMVSVRAQPSLKFTSFIPSLFNGYSSAFHCVGYVLPSTVLRFSISFISVHNGKQMQIHSLARGSVRCWNTDFSNRSLMGSNSLHRGLFWQILLPHWRLRLIYTRECSSSGASPPATIAEFTLNGAGGLDFYDVSLVDGYNLPMMVSPNGGTGGNCTSAFIGGAITILAAMRQLCHLF</sequence>
<evidence type="ECO:0000256" key="1">
    <source>
        <dbReference type="SAM" id="SignalP"/>
    </source>
</evidence>
<comment type="caution">
    <text evidence="2">The sequence shown here is derived from an EMBL/GenBank/DDBJ whole genome shotgun (WGS) entry which is preliminary data.</text>
</comment>
<evidence type="ECO:0000313" key="3">
    <source>
        <dbReference type="Proteomes" id="UP001358586"/>
    </source>
</evidence>
<dbReference type="Proteomes" id="UP001358586">
    <property type="component" value="Chromosome 11"/>
</dbReference>
<keyword evidence="1" id="KW-0732">Signal</keyword>
<reference evidence="2 3" key="1">
    <citation type="submission" date="2023-03" db="EMBL/GenBank/DDBJ databases">
        <title>WGS of Gossypium arboreum.</title>
        <authorList>
            <person name="Yu D."/>
        </authorList>
    </citation>
    <scope>NUCLEOTIDE SEQUENCE [LARGE SCALE GENOMIC DNA]</scope>
    <source>
        <tissue evidence="2">Leaf</tissue>
    </source>
</reference>
<dbReference type="SUPFAM" id="SSF49870">
    <property type="entry name" value="Osmotin, thaumatin-like protein"/>
    <property type="match status" value="1"/>
</dbReference>
<dbReference type="Pfam" id="PF00314">
    <property type="entry name" value="Thaumatin"/>
    <property type="match status" value="1"/>
</dbReference>
<protein>
    <submittedName>
        <fullName evidence="2">Uncharacterized protein</fullName>
    </submittedName>
</protein>
<organism evidence="2 3">
    <name type="scientific">Gossypium arboreum</name>
    <name type="common">Tree cotton</name>
    <name type="synonym">Gossypium nanking</name>
    <dbReference type="NCBI Taxonomy" id="29729"/>
    <lineage>
        <taxon>Eukaryota</taxon>
        <taxon>Viridiplantae</taxon>
        <taxon>Streptophyta</taxon>
        <taxon>Embryophyta</taxon>
        <taxon>Tracheophyta</taxon>
        <taxon>Spermatophyta</taxon>
        <taxon>Magnoliopsida</taxon>
        <taxon>eudicotyledons</taxon>
        <taxon>Gunneridae</taxon>
        <taxon>Pentapetalae</taxon>
        <taxon>rosids</taxon>
        <taxon>malvids</taxon>
        <taxon>Malvales</taxon>
        <taxon>Malvaceae</taxon>
        <taxon>Malvoideae</taxon>
        <taxon>Gossypium</taxon>
    </lineage>
</organism>
<evidence type="ECO:0000313" key="2">
    <source>
        <dbReference type="EMBL" id="KAK5783001.1"/>
    </source>
</evidence>
<dbReference type="EMBL" id="JARKNE010000011">
    <property type="protein sequence ID" value="KAK5783001.1"/>
    <property type="molecule type" value="Genomic_DNA"/>
</dbReference>
<feature type="chain" id="PRO_5045357598" evidence="1">
    <location>
        <begin position="22"/>
        <end position="205"/>
    </location>
</feature>
<feature type="signal peptide" evidence="1">
    <location>
        <begin position="1"/>
        <end position="21"/>
    </location>
</feature>
<name>A0ABR0MXI7_GOSAR</name>
<proteinExistence type="predicted"/>
<dbReference type="PANTHER" id="PTHR31013:SF2">
    <property type="entry name" value="THAUMATIN-LIKE PROTEIN"/>
    <property type="match status" value="1"/>
</dbReference>